<dbReference type="Gene3D" id="2.60.40.10">
    <property type="entry name" value="Immunoglobulins"/>
    <property type="match status" value="1"/>
</dbReference>
<sequence>MEGSDRNDWIFGFGGNDTLIGNGGNDTIFASWGNDTINGGSGNDTIFGGSGFDTALYAGGIADYNISTFWHNSLIKVSSNTAVPDAGRDTLFKVEALFFAADDFTLYLNGTNNAVLAADDTAATEEGTALTLDAATLLANDQDFDGDTMTITSVSATSAGGGNVTLSGTEISYDPGTAFDYLGNGETATDTFTYTVDDGRGGTDTATVTVTITGTNEAPTLTTVDAATLTEGSTDIAAVIAAADPDGDALSYSISGGADAGLFSINAATGVVSFLSAPVFADPQDAGADNTYDLEITVSDGQGGAASSDLAITVEAAAAAITPRINEVHYDNTGGDIGEFVEVRVAAGADVSGLVITAYNGNGGSAYNSFTLDSAPTSDGTYDYYTVLTPGLQNGSPDGIALSDDGELIEFLSYEGTFTAAGGPADGVTSTDMGQFEAGTTPVGFSLQRDDTGAWNPPAEETPGAANTGGSTPTDGPRINEFHYDNISSDTGEFIEVRLPAGTDPSTMLVELYNGSNGTVYNTLTLDAAPTSDGSYDYYVIDLPANGMQNGSPDGIALSDGGTLVEFLSYEGTLTGVGGAADGVTSTDIGQEESGSTEVGFSLQRNDDGSWDAPAAETKGEANDIVIPAVPTYAIGAISEDQLEGDSGTTTYSFTVTRDGDASAAGSVDFSLTGDLDADDFGGALPSGTLTFAAGQTSATFSFTVLGDETVEDDETLEVTLSNPVGGEIAAGEGSASSIVLDDDDITLISEIQGSGGSSDLIDQIVTVEAVVTHVVSNGFYIQEEDADSDGNDLTSEGIFVFTGGETPPEAGDRVVVRGAVEEYFEETQLDAFGVEVTSSDNDLPTAASVLLGPDIEQNFEAIEGMLFTLESGVAGENITVTQNFNLDRFGEITVSAGTLTQATQLFDAQTQAAEVADWAAGNANNSLLISDGSSVQNPDALTYVPNDTAGDNGNGYLDSGDTFTEDGPTIRLGAEIDGPTTGVMAYAFGEYQMVVTDVLNIDQSTNTGAREDAPADVGGTLQIASINVLNYFTTLVGEGTSGPNGLSPRGAASAEDLVRQTDKLVATFMGTEAEVFALQEIENNGFADGSAIDTLTDALNAQAAIDGSSAVYAYADPTGGDPDGYIGTDAITTGIIYDSTKVQLVHTEYLVFEETSADATYALAEVLNAVVPAYAQLDDNQRNRPAVAATFVDLETGEEFTVVSNHFKSKGDSGLSTLVEAAQDYLDAGGTEITQADIDALIADPNYDQGDGQGSWNAVRADAAAEVKDWMDTAYNGTGTDSYVIMGDMNAYAMEDPVQTLADDPEMTDLIDAYIGQDVAYSYVFDGQQGTLDQALASDDFADMVTGVAEWHINADEPDLLSYNSQFNNPAFYEPSPFASSDHDPLIIGIDTSADEFILA</sequence>
<reference evidence="3 4" key="1">
    <citation type="journal article" date="2021" name="Arch. Microbiol.">
        <title>Harenicola maris gen. nov., sp. nov. isolated from the Sea of Japan shallow sediments.</title>
        <authorList>
            <person name="Romanenko L.A."/>
            <person name="Kurilenko V.V."/>
            <person name="Chernysheva N.Y."/>
            <person name="Tekutyeva L.A."/>
            <person name="Velansky P.V."/>
            <person name="Svetashev V.I."/>
            <person name="Isaeva M.P."/>
        </authorList>
    </citation>
    <scope>NUCLEOTIDE SEQUENCE [LARGE SCALE GENOMIC DNA]</scope>
    <source>
        <strain evidence="3 4">KMM 3653</strain>
    </source>
</reference>
<dbReference type="SUPFAM" id="SSF141072">
    <property type="entry name" value="CalX-like"/>
    <property type="match status" value="1"/>
</dbReference>
<dbReference type="Pfam" id="PF00353">
    <property type="entry name" value="HemolysinCabind"/>
    <property type="match status" value="1"/>
</dbReference>
<dbReference type="GO" id="GO:0004519">
    <property type="term" value="F:endonuclease activity"/>
    <property type="evidence" value="ECO:0007669"/>
    <property type="project" value="UniProtKB-KW"/>
</dbReference>
<keyword evidence="3" id="KW-0378">Hydrolase</keyword>
<comment type="caution">
    <text evidence="3">The sequence shown here is derived from an EMBL/GenBank/DDBJ whole genome shotgun (WGS) entry which is preliminary data.</text>
</comment>
<protein>
    <submittedName>
        <fullName evidence="3">ExeM/NucH family extracellular endonuclease</fullName>
    </submittedName>
</protein>
<evidence type="ECO:0000313" key="3">
    <source>
        <dbReference type="EMBL" id="MBT0956097.1"/>
    </source>
</evidence>
<dbReference type="InterPro" id="IPR015919">
    <property type="entry name" value="Cadherin-like_sf"/>
</dbReference>
<dbReference type="CDD" id="cd11304">
    <property type="entry name" value="Cadherin_repeat"/>
    <property type="match status" value="1"/>
</dbReference>
<dbReference type="InterPro" id="IPR013783">
    <property type="entry name" value="Ig-like_fold"/>
</dbReference>
<dbReference type="SUPFAM" id="SSF49313">
    <property type="entry name" value="Cadherin-like"/>
    <property type="match status" value="1"/>
</dbReference>
<dbReference type="InterPro" id="IPR018511">
    <property type="entry name" value="Hemolysin-typ_Ca-bd_CS"/>
</dbReference>
<dbReference type="PRINTS" id="PR00313">
    <property type="entry name" value="CABNDNGRPT"/>
</dbReference>
<dbReference type="SUPFAM" id="SSF56219">
    <property type="entry name" value="DNase I-like"/>
    <property type="match status" value="1"/>
</dbReference>
<feature type="domain" description="Cadherin" evidence="2">
    <location>
        <begin position="221"/>
        <end position="325"/>
    </location>
</feature>
<dbReference type="SUPFAM" id="SSF51120">
    <property type="entry name" value="beta-Roll"/>
    <property type="match status" value="1"/>
</dbReference>
<gene>
    <name evidence="3" type="ORF">IV417_01750</name>
</gene>
<dbReference type="Pfam" id="PF17963">
    <property type="entry name" value="Big_9"/>
    <property type="match status" value="2"/>
</dbReference>
<evidence type="ECO:0000313" key="4">
    <source>
        <dbReference type="Proteomes" id="UP001315686"/>
    </source>
</evidence>
<dbReference type="CDD" id="cd04486">
    <property type="entry name" value="YhcR_OBF_like"/>
    <property type="match status" value="1"/>
</dbReference>
<dbReference type="InterPro" id="IPR001343">
    <property type="entry name" value="Hemolysn_Ca-bd"/>
</dbReference>
<keyword evidence="3" id="KW-0540">Nuclease</keyword>
<dbReference type="Gene3D" id="2.60.40.2030">
    <property type="match status" value="1"/>
</dbReference>
<keyword evidence="4" id="KW-1185">Reference proteome</keyword>
<dbReference type="Proteomes" id="UP001315686">
    <property type="component" value="Unassembled WGS sequence"/>
</dbReference>
<dbReference type="InterPro" id="IPR047971">
    <property type="entry name" value="ExeM-like"/>
</dbReference>
<dbReference type="InterPro" id="IPR010221">
    <property type="entry name" value="VCBS_dom"/>
</dbReference>
<dbReference type="GO" id="GO:0005509">
    <property type="term" value="F:calcium ion binding"/>
    <property type="evidence" value="ECO:0007669"/>
    <property type="project" value="InterPro"/>
</dbReference>
<dbReference type="PANTHER" id="PTHR42834">
    <property type="entry name" value="ENDONUCLEASE/EXONUCLEASE/PHOSPHATASE FAMILY PROTEIN (AFU_ORTHOLOGUE AFUA_3G09210)"/>
    <property type="match status" value="1"/>
</dbReference>
<keyword evidence="3" id="KW-0255">Endonuclease</keyword>
<dbReference type="GO" id="GO:0007156">
    <property type="term" value="P:homophilic cell adhesion via plasma membrane adhesion molecules"/>
    <property type="evidence" value="ECO:0007669"/>
    <property type="project" value="InterPro"/>
</dbReference>
<name>A0AAP2G6R9_9RHOB</name>
<dbReference type="GO" id="GO:0016020">
    <property type="term" value="C:membrane"/>
    <property type="evidence" value="ECO:0007669"/>
    <property type="project" value="InterPro"/>
</dbReference>
<evidence type="ECO:0000256" key="1">
    <source>
        <dbReference type="SAM" id="MobiDB-lite"/>
    </source>
</evidence>
<dbReference type="EMBL" id="JADQAZ010000001">
    <property type="protein sequence ID" value="MBT0956097.1"/>
    <property type="molecule type" value="Genomic_DNA"/>
</dbReference>
<dbReference type="PANTHER" id="PTHR42834:SF1">
    <property type="entry name" value="ENDONUCLEASE_EXONUCLEASE_PHOSPHATASE FAMILY PROTEIN (AFU_ORTHOLOGUE AFUA_3G09210)"/>
    <property type="match status" value="1"/>
</dbReference>
<dbReference type="Gene3D" id="2.60.40.2810">
    <property type="match status" value="1"/>
</dbReference>
<proteinExistence type="predicted"/>
<dbReference type="InterPro" id="IPR011049">
    <property type="entry name" value="Serralysin-like_metalloprot_C"/>
</dbReference>
<organism evidence="3 4">
    <name type="scientific">Harenicola maris</name>
    <dbReference type="NCBI Taxonomy" id="2841044"/>
    <lineage>
        <taxon>Bacteria</taxon>
        <taxon>Pseudomonadati</taxon>
        <taxon>Pseudomonadota</taxon>
        <taxon>Alphaproteobacteria</taxon>
        <taxon>Rhodobacterales</taxon>
        <taxon>Paracoccaceae</taxon>
        <taxon>Harenicola</taxon>
    </lineage>
</organism>
<accession>A0AAP2G6R9</accession>
<dbReference type="InterPro" id="IPR002126">
    <property type="entry name" value="Cadherin-like_dom"/>
</dbReference>
<dbReference type="Gene3D" id="2.150.10.10">
    <property type="entry name" value="Serralysin-like metalloprotease, C-terminal"/>
    <property type="match status" value="1"/>
</dbReference>
<feature type="region of interest" description="Disordered" evidence="1">
    <location>
        <begin position="452"/>
        <end position="478"/>
    </location>
</feature>
<dbReference type="InterPro" id="IPR036691">
    <property type="entry name" value="Endo/exonu/phosph_ase_sf"/>
</dbReference>
<dbReference type="InterPro" id="IPR038081">
    <property type="entry name" value="CalX-like_sf"/>
</dbReference>
<evidence type="ECO:0000259" key="2">
    <source>
        <dbReference type="PROSITE" id="PS50268"/>
    </source>
</evidence>
<dbReference type="NCBIfam" id="NF033681">
    <property type="entry name" value="ExeM_NucH_DNase"/>
    <property type="match status" value="1"/>
</dbReference>
<dbReference type="Gene3D" id="3.60.10.10">
    <property type="entry name" value="Endonuclease/exonuclease/phosphatase"/>
    <property type="match status" value="1"/>
</dbReference>
<dbReference type="PROSITE" id="PS00330">
    <property type="entry name" value="HEMOLYSIN_CALCIUM"/>
    <property type="match status" value="2"/>
</dbReference>
<dbReference type="PROSITE" id="PS50268">
    <property type="entry name" value="CADHERIN_2"/>
    <property type="match status" value="1"/>
</dbReference>
<dbReference type="NCBIfam" id="TIGR01965">
    <property type="entry name" value="VCBS_repeat"/>
    <property type="match status" value="1"/>
</dbReference>